<reference evidence="6" key="1">
    <citation type="submission" date="2016-07" db="EMBL/GenBank/DDBJ databases">
        <authorList>
            <person name="Mannion A."/>
            <person name="Shen Z."/>
            <person name="Fox J.G."/>
        </authorList>
    </citation>
    <scope>NUCLEOTIDE SEQUENCE</scope>
    <source>
        <strain evidence="6">MIT 01-6242</strain>
    </source>
</reference>
<gene>
    <name evidence="6" type="ORF">BBW65_00240</name>
</gene>
<sequence>MQEQWLKLKGDSHQYLSDIYARNDVAFESGKGAVLYDVEGRDYIDFGSGIGVNSLGYGNEGFAQALLQQAQKIMHSSNLFHIPLQVELAKMLQEYSGYKMKSFFVNSGAEANEGAIKLARKYGETRFAKKRYKIITLASSFHGRTLATLKATGQEHFHRFFAPFPDGFVIAQDLADIEQKLDDETCAVMIELVQGEGGVRAFPKEEIQRLSANLRDRGILLMIDEVQSGIYRSGECLASQVYGIEPDVIALAKGLGGGVPIGAVMCSQDIFEQGDHGSTFGGNFLSMRAGLFVMDTLHKEKESGRLDERIEKFHLELEALCLEYSQIFVKKRGLGLMLGLEVRNEQQHKEILQLALQNQVVILRSGNNVLRFLPPLLINQDEIDEGFRRLRKGLSNGNL</sequence>
<evidence type="ECO:0000256" key="1">
    <source>
        <dbReference type="ARBA" id="ARBA00001933"/>
    </source>
</evidence>
<dbReference type="PROSITE" id="PS00600">
    <property type="entry name" value="AA_TRANSFER_CLASS_3"/>
    <property type="match status" value="1"/>
</dbReference>
<dbReference type="NCBIfam" id="NF002325">
    <property type="entry name" value="PRK01278.1"/>
    <property type="match status" value="1"/>
</dbReference>
<name>A0A1B1U3J9_9HELI</name>
<dbReference type="GO" id="GO:0008483">
    <property type="term" value="F:transaminase activity"/>
    <property type="evidence" value="ECO:0007669"/>
    <property type="project" value="UniProtKB-KW"/>
</dbReference>
<dbReference type="Proteomes" id="UP000092884">
    <property type="component" value="Chromosome"/>
</dbReference>
<comment type="similarity">
    <text evidence="5">Belongs to the class-III pyridoxal-phosphate-dependent aminotransferase family.</text>
</comment>
<evidence type="ECO:0000256" key="4">
    <source>
        <dbReference type="ARBA" id="ARBA00022898"/>
    </source>
</evidence>
<comment type="cofactor">
    <cofactor evidence="1">
        <name>pyridoxal 5'-phosphate</name>
        <dbReference type="ChEBI" id="CHEBI:597326"/>
    </cofactor>
</comment>
<dbReference type="RefSeq" id="WP_066338176.1">
    <property type="nucleotide sequence ID" value="NZ_CP016503.1"/>
</dbReference>
<organism evidence="6 7">
    <name type="scientific">Helicobacter enhydrae</name>
    <dbReference type="NCBI Taxonomy" id="222136"/>
    <lineage>
        <taxon>Bacteria</taxon>
        <taxon>Pseudomonadati</taxon>
        <taxon>Campylobacterota</taxon>
        <taxon>Epsilonproteobacteria</taxon>
        <taxon>Campylobacterales</taxon>
        <taxon>Helicobacteraceae</taxon>
        <taxon>Helicobacter</taxon>
    </lineage>
</organism>
<evidence type="ECO:0000256" key="5">
    <source>
        <dbReference type="RuleBase" id="RU003560"/>
    </source>
</evidence>
<evidence type="ECO:0000313" key="6">
    <source>
        <dbReference type="EMBL" id="ANV97343.1"/>
    </source>
</evidence>
<accession>A0A1B1U3J9</accession>
<dbReference type="Pfam" id="PF00202">
    <property type="entry name" value="Aminotran_3"/>
    <property type="match status" value="1"/>
</dbReference>
<keyword evidence="4 5" id="KW-0663">Pyridoxal phosphate</keyword>
<dbReference type="Gene3D" id="3.90.1150.10">
    <property type="entry name" value="Aspartate Aminotransferase, domain 1"/>
    <property type="match status" value="1"/>
</dbReference>
<dbReference type="InterPro" id="IPR049704">
    <property type="entry name" value="Aminotrans_3_PPA_site"/>
</dbReference>
<dbReference type="AlphaFoldDB" id="A0A1B1U3J9"/>
<dbReference type="KEGG" id="het:BBW65_00240"/>
<protein>
    <submittedName>
        <fullName evidence="6">Acetylornithine aminotransferase</fullName>
    </submittedName>
</protein>
<keyword evidence="2 6" id="KW-0032">Aminotransferase</keyword>
<keyword evidence="7" id="KW-1185">Reference proteome</keyword>
<dbReference type="InterPro" id="IPR015421">
    <property type="entry name" value="PyrdxlP-dep_Trfase_major"/>
</dbReference>
<evidence type="ECO:0000313" key="7">
    <source>
        <dbReference type="Proteomes" id="UP000092884"/>
    </source>
</evidence>
<dbReference type="Gene3D" id="3.40.640.10">
    <property type="entry name" value="Type I PLP-dependent aspartate aminotransferase-like (Major domain)"/>
    <property type="match status" value="1"/>
</dbReference>
<keyword evidence="3 6" id="KW-0808">Transferase</keyword>
<dbReference type="GO" id="GO:0042802">
    <property type="term" value="F:identical protein binding"/>
    <property type="evidence" value="ECO:0007669"/>
    <property type="project" value="TreeGrafter"/>
</dbReference>
<dbReference type="PANTHER" id="PTHR11986:SF79">
    <property type="entry name" value="ACETYLORNITHINE AMINOTRANSFERASE, MITOCHONDRIAL"/>
    <property type="match status" value="1"/>
</dbReference>
<dbReference type="PANTHER" id="PTHR11986">
    <property type="entry name" value="AMINOTRANSFERASE CLASS III"/>
    <property type="match status" value="1"/>
</dbReference>
<dbReference type="OrthoDB" id="9801834at2"/>
<dbReference type="EMBL" id="CP016503">
    <property type="protein sequence ID" value="ANV97343.1"/>
    <property type="molecule type" value="Genomic_DNA"/>
</dbReference>
<dbReference type="PIRSF" id="PIRSF000521">
    <property type="entry name" value="Transaminase_4ab_Lys_Orn"/>
    <property type="match status" value="1"/>
</dbReference>
<dbReference type="GO" id="GO:0030170">
    <property type="term" value="F:pyridoxal phosphate binding"/>
    <property type="evidence" value="ECO:0007669"/>
    <property type="project" value="InterPro"/>
</dbReference>
<dbReference type="STRING" id="222136.BBW65_00240"/>
<evidence type="ECO:0000256" key="2">
    <source>
        <dbReference type="ARBA" id="ARBA00022576"/>
    </source>
</evidence>
<dbReference type="SUPFAM" id="SSF53383">
    <property type="entry name" value="PLP-dependent transferases"/>
    <property type="match status" value="1"/>
</dbReference>
<dbReference type="InterPro" id="IPR015424">
    <property type="entry name" value="PyrdxlP-dep_Trfase"/>
</dbReference>
<evidence type="ECO:0000256" key="3">
    <source>
        <dbReference type="ARBA" id="ARBA00022679"/>
    </source>
</evidence>
<dbReference type="InterPro" id="IPR015422">
    <property type="entry name" value="PyrdxlP-dep_Trfase_small"/>
</dbReference>
<dbReference type="CDD" id="cd00610">
    <property type="entry name" value="OAT_like"/>
    <property type="match status" value="1"/>
</dbReference>
<dbReference type="FunFam" id="3.40.640.10:FF:000004">
    <property type="entry name" value="Acetylornithine aminotransferase"/>
    <property type="match status" value="1"/>
</dbReference>
<proteinExistence type="inferred from homology"/>
<dbReference type="InterPro" id="IPR005814">
    <property type="entry name" value="Aminotrans_3"/>
</dbReference>
<dbReference type="InterPro" id="IPR050103">
    <property type="entry name" value="Class-III_PLP-dep_AT"/>
</dbReference>